<dbReference type="InterPro" id="IPR000276">
    <property type="entry name" value="GPCR_Rhodpsn"/>
</dbReference>
<feature type="region of interest" description="Disordered" evidence="6">
    <location>
        <begin position="374"/>
        <end position="412"/>
    </location>
</feature>
<name>R7VF61_CAPTE</name>
<keyword evidence="5" id="KW-0297">G-protein coupled receptor</keyword>
<evidence type="ECO:0000256" key="4">
    <source>
        <dbReference type="ARBA" id="ARBA00023136"/>
    </source>
</evidence>
<feature type="transmembrane region" description="Helical" evidence="7">
    <location>
        <begin position="216"/>
        <end position="239"/>
    </location>
</feature>
<feature type="transmembrane region" description="Helical" evidence="7">
    <location>
        <begin position="70"/>
        <end position="95"/>
    </location>
</feature>
<dbReference type="Proteomes" id="UP000014760">
    <property type="component" value="Unassembled WGS sequence"/>
</dbReference>
<protein>
    <recommendedName>
        <fullName evidence="8">G-protein coupled receptors family 1 profile domain-containing protein</fullName>
    </recommendedName>
</protein>
<dbReference type="OMA" id="DFFFYCL"/>
<dbReference type="EMBL" id="AMQN01004896">
    <property type="status" value="NOT_ANNOTATED_CDS"/>
    <property type="molecule type" value="Genomic_DNA"/>
</dbReference>
<reference evidence="9 11" key="2">
    <citation type="journal article" date="2013" name="Nature">
        <title>Insights into bilaterian evolution from three spiralian genomes.</title>
        <authorList>
            <person name="Simakov O."/>
            <person name="Marletaz F."/>
            <person name="Cho S.J."/>
            <person name="Edsinger-Gonzales E."/>
            <person name="Havlak P."/>
            <person name="Hellsten U."/>
            <person name="Kuo D.H."/>
            <person name="Larsson T."/>
            <person name="Lv J."/>
            <person name="Arendt D."/>
            <person name="Savage R."/>
            <person name="Osoegawa K."/>
            <person name="de Jong P."/>
            <person name="Grimwood J."/>
            <person name="Chapman J.A."/>
            <person name="Shapiro H."/>
            <person name="Aerts A."/>
            <person name="Otillar R.P."/>
            <person name="Terry A.Y."/>
            <person name="Boore J.L."/>
            <person name="Grigoriev I.V."/>
            <person name="Lindberg D.R."/>
            <person name="Seaver E.C."/>
            <person name="Weisblat D.A."/>
            <person name="Putnam N.H."/>
            <person name="Rokhsar D.S."/>
        </authorList>
    </citation>
    <scope>NUCLEOTIDE SEQUENCE</scope>
    <source>
        <strain evidence="9 11">I ESC-2004</strain>
    </source>
</reference>
<feature type="transmembrane region" description="Helical" evidence="7">
    <location>
        <begin position="301"/>
        <end position="325"/>
    </location>
</feature>
<evidence type="ECO:0000256" key="3">
    <source>
        <dbReference type="ARBA" id="ARBA00022989"/>
    </source>
</evidence>
<dbReference type="Gene3D" id="1.20.1070.10">
    <property type="entry name" value="Rhodopsin 7-helix transmembrane proteins"/>
    <property type="match status" value="1"/>
</dbReference>
<keyword evidence="2 5" id="KW-0812">Transmembrane</keyword>
<dbReference type="HOGENOM" id="CLU_009579_24_4_1"/>
<feature type="transmembrane region" description="Helical" evidence="7">
    <location>
        <begin position="156"/>
        <end position="173"/>
    </location>
</feature>
<dbReference type="PRINTS" id="PR00237">
    <property type="entry name" value="GPCRRHODOPSN"/>
</dbReference>
<comment type="subcellular location">
    <subcellularLocation>
        <location evidence="1">Membrane</location>
    </subcellularLocation>
</comment>
<accession>R7VF61</accession>
<keyword evidence="4 7" id="KW-0472">Membrane</keyword>
<proteinExistence type="inferred from homology"/>
<dbReference type="InterPro" id="IPR052954">
    <property type="entry name" value="GPCR-Ligand_Int"/>
</dbReference>
<dbReference type="PANTHER" id="PTHR46641">
    <property type="entry name" value="FMRFAMIDE RECEPTOR-RELATED"/>
    <property type="match status" value="1"/>
</dbReference>
<dbReference type="EMBL" id="KB294622">
    <property type="protein sequence ID" value="ELU14310.1"/>
    <property type="molecule type" value="Genomic_DNA"/>
</dbReference>
<keyword evidence="5" id="KW-0675">Receptor</keyword>
<dbReference type="STRING" id="283909.R7VF61"/>
<reference evidence="10" key="3">
    <citation type="submission" date="2015-06" db="UniProtKB">
        <authorList>
            <consortium name="EnsemblMetazoa"/>
        </authorList>
    </citation>
    <scope>IDENTIFICATION</scope>
</reference>
<dbReference type="PANTHER" id="PTHR46641:SF2">
    <property type="entry name" value="FMRFAMIDE RECEPTOR"/>
    <property type="match status" value="1"/>
</dbReference>
<sequence>MDNRSMSLDINDTLHVQDNGTVQDNCESTTFFFIVYGPAHGLVCAFGLVGNALSIAVLHKYSRNSVATYLLKALAVMDNLFLASAVVVQMCPAMAMHFGQTERLQQIYSFMQTFAWPLVHMIQMGTVWMLVVVACNRYIAVCLPLKAGHLCTKGKVQVQIIVLAVTIFVYNVPRFLEFNYRDVNETLPDNSTMTVSKNFGLSSMQVYNIVYENVSYWLFVFLLPLTVLLFFNVHLVRDLKKAQQYRRVLKTSGRSVEENNITLVMIVIIVVFIVCQTPASINQILYYVVDDSQKKTCSPYIRFYHLANLLITINSSFNFVVYCLFRRQFQQELRALLCRHKKNGPPRRKTMLLRALHEHGSSGYLRTSHASCTQESMPLHENSQPPPQDDPPKMQQAAQSVHTTTIHEDHAS</sequence>
<feature type="transmembrane region" description="Helical" evidence="7">
    <location>
        <begin position="39"/>
        <end position="58"/>
    </location>
</feature>
<keyword evidence="5" id="KW-0807">Transducer</keyword>
<comment type="similarity">
    <text evidence="5">Belongs to the G-protein coupled receptor 1 family.</text>
</comment>
<evidence type="ECO:0000256" key="2">
    <source>
        <dbReference type="ARBA" id="ARBA00022692"/>
    </source>
</evidence>
<dbReference type="InterPro" id="IPR017452">
    <property type="entry name" value="GPCR_Rhodpsn_7TM"/>
</dbReference>
<dbReference type="Pfam" id="PF00001">
    <property type="entry name" value="7tm_1"/>
    <property type="match status" value="1"/>
</dbReference>
<dbReference type="CDD" id="cd14978">
    <property type="entry name" value="7tmA_FMRFamide_R-like"/>
    <property type="match status" value="1"/>
</dbReference>
<evidence type="ECO:0000256" key="1">
    <source>
        <dbReference type="ARBA" id="ARBA00004370"/>
    </source>
</evidence>
<dbReference type="GO" id="GO:0004930">
    <property type="term" value="F:G protein-coupled receptor activity"/>
    <property type="evidence" value="ECO:0007669"/>
    <property type="project" value="UniProtKB-KW"/>
</dbReference>
<feature type="transmembrane region" description="Helical" evidence="7">
    <location>
        <begin position="115"/>
        <end position="135"/>
    </location>
</feature>
<evidence type="ECO:0000259" key="8">
    <source>
        <dbReference type="PROSITE" id="PS50262"/>
    </source>
</evidence>
<gene>
    <name evidence="9" type="ORF">CAPTEDRAFT_183437</name>
</gene>
<dbReference type="SUPFAM" id="SSF81321">
    <property type="entry name" value="Family A G protein-coupled receptor-like"/>
    <property type="match status" value="1"/>
</dbReference>
<dbReference type="PROSITE" id="PS50262">
    <property type="entry name" value="G_PROTEIN_RECEP_F1_2"/>
    <property type="match status" value="1"/>
</dbReference>
<dbReference type="OrthoDB" id="10011262at2759"/>
<evidence type="ECO:0000313" key="9">
    <source>
        <dbReference type="EMBL" id="ELU14310.1"/>
    </source>
</evidence>
<evidence type="ECO:0000256" key="7">
    <source>
        <dbReference type="SAM" id="Phobius"/>
    </source>
</evidence>
<evidence type="ECO:0000313" key="11">
    <source>
        <dbReference type="Proteomes" id="UP000014760"/>
    </source>
</evidence>
<organism evidence="9">
    <name type="scientific">Capitella teleta</name>
    <name type="common">Polychaete worm</name>
    <dbReference type="NCBI Taxonomy" id="283909"/>
    <lineage>
        <taxon>Eukaryota</taxon>
        <taxon>Metazoa</taxon>
        <taxon>Spiralia</taxon>
        <taxon>Lophotrochozoa</taxon>
        <taxon>Annelida</taxon>
        <taxon>Polychaeta</taxon>
        <taxon>Sedentaria</taxon>
        <taxon>Scolecida</taxon>
        <taxon>Capitellidae</taxon>
        <taxon>Capitella</taxon>
    </lineage>
</organism>
<evidence type="ECO:0000256" key="5">
    <source>
        <dbReference type="RuleBase" id="RU000688"/>
    </source>
</evidence>
<feature type="transmembrane region" description="Helical" evidence="7">
    <location>
        <begin position="260"/>
        <end position="281"/>
    </location>
</feature>
<dbReference type="EnsemblMetazoa" id="CapteT183437">
    <property type="protein sequence ID" value="CapteP183437"/>
    <property type="gene ID" value="CapteG183437"/>
</dbReference>
<dbReference type="GO" id="GO:0016020">
    <property type="term" value="C:membrane"/>
    <property type="evidence" value="ECO:0007669"/>
    <property type="project" value="UniProtKB-SubCell"/>
</dbReference>
<keyword evidence="11" id="KW-1185">Reference proteome</keyword>
<reference evidence="11" key="1">
    <citation type="submission" date="2012-12" db="EMBL/GenBank/DDBJ databases">
        <authorList>
            <person name="Hellsten U."/>
            <person name="Grimwood J."/>
            <person name="Chapman J.A."/>
            <person name="Shapiro H."/>
            <person name="Aerts A."/>
            <person name="Otillar R.P."/>
            <person name="Terry A.Y."/>
            <person name="Boore J.L."/>
            <person name="Simakov O."/>
            <person name="Marletaz F."/>
            <person name="Cho S.-J."/>
            <person name="Edsinger-Gonzales E."/>
            <person name="Havlak P."/>
            <person name="Kuo D.-H."/>
            <person name="Larsson T."/>
            <person name="Lv J."/>
            <person name="Arendt D."/>
            <person name="Savage R."/>
            <person name="Osoegawa K."/>
            <person name="de Jong P."/>
            <person name="Lindberg D.R."/>
            <person name="Seaver E.C."/>
            <person name="Weisblat D.A."/>
            <person name="Putnam N.H."/>
            <person name="Grigoriev I.V."/>
            <person name="Rokhsar D.S."/>
        </authorList>
    </citation>
    <scope>NUCLEOTIDE SEQUENCE</scope>
    <source>
        <strain evidence="11">I ESC-2004</strain>
    </source>
</reference>
<evidence type="ECO:0000313" key="10">
    <source>
        <dbReference type="EnsemblMetazoa" id="CapteP183437"/>
    </source>
</evidence>
<keyword evidence="3 7" id="KW-1133">Transmembrane helix</keyword>
<feature type="domain" description="G-protein coupled receptors family 1 profile" evidence="8">
    <location>
        <begin position="50"/>
        <end position="322"/>
    </location>
</feature>
<dbReference type="AlphaFoldDB" id="R7VF61"/>
<dbReference type="PROSITE" id="PS00237">
    <property type="entry name" value="G_PROTEIN_RECEP_F1_1"/>
    <property type="match status" value="1"/>
</dbReference>
<evidence type="ECO:0000256" key="6">
    <source>
        <dbReference type="SAM" id="MobiDB-lite"/>
    </source>
</evidence>